<feature type="compositionally biased region" description="Basic and acidic residues" evidence="1">
    <location>
        <begin position="73"/>
        <end position="89"/>
    </location>
</feature>
<sequence>MEEARIPLLPRQDPCRYRSRPAATVHGRYSGSAPGFRPSRCQWHMKEAGLRALRRRVRSRFSRDSLLTPAGSGDHERVTLGREPRLVNV</sequence>
<feature type="region of interest" description="Disordered" evidence="1">
    <location>
        <begin position="65"/>
        <end position="89"/>
    </location>
</feature>
<dbReference type="KEGG" id="dpg:DESPIGER_0075"/>
<evidence type="ECO:0000256" key="1">
    <source>
        <dbReference type="SAM" id="MobiDB-lite"/>
    </source>
</evidence>
<dbReference type="Proteomes" id="UP000186323">
    <property type="component" value="Chromosome I"/>
</dbReference>
<keyword evidence="3" id="KW-1185">Reference proteome</keyword>
<organism evidence="2 3">
    <name type="scientific">Desulfovibrio piger</name>
    <dbReference type="NCBI Taxonomy" id="901"/>
    <lineage>
        <taxon>Bacteria</taxon>
        <taxon>Pseudomonadati</taxon>
        <taxon>Thermodesulfobacteriota</taxon>
        <taxon>Desulfovibrionia</taxon>
        <taxon>Desulfovibrionales</taxon>
        <taxon>Desulfovibrionaceae</taxon>
        <taxon>Desulfovibrio</taxon>
    </lineage>
</organism>
<reference evidence="3" key="1">
    <citation type="submission" date="2016-10" db="EMBL/GenBank/DDBJ databases">
        <authorList>
            <person name="Wegmann U."/>
        </authorList>
    </citation>
    <scope>NUCLEOTIDE SEQUENCE [LARGE SCALE GENOMIC DNA]</scope>
</reference>
<proteinExistence type="predicted"/>
<name>A0A1K1LB89_9BACT</name>
<dbReference type="EMBL" id="LT630450">
    <property type="protein sequence ID" value="SFV71978.1"/>
    <property type="molecule type" value="Genomic_DNA"/>
</dbReference>
<accession>A0A1K1LB89</accession>
<gene>
    <name evidence="2" type="ORF">DESPIGER_0075</name>
</gene>
<protein>
    <submittedName>
        <fullName evidence="2">Uncharacterized protein</fullName>
    </submittedName>
</protein>
<dbReference type="AlphaFoldDB" id="A0A1K1LB89"/>
<evidence type="ECO:0000313" key="2">
    <source>
        <dbReference type="EMBL" id="SFV71978.1"/>
    </source>
</evidence>
<evidence type="ECO:0000313" key="3">
    <source>
        <dbReference type="Proteomes" id="UP000186323"/>
    </source>
</evidence>